<reference evidence="1" key="2">
    <citation type="submission" date="2025-03" db="EMBL/GenBank/DDBJ databases">
        <authorList>
            <consortium name="ELIXIR-Norway"/>
            <consortium name="Elixir Norway"/>
        </authorList>
    </citation>
    <scope>NUCLEOTIDE SEQUENCE</scope>
</reference>
<organism evidence="1 2">
    <name type="scientific">Rangifer tarandus platyrhynchus</name>
    <name type="common">Svalbard reindeer</name>
    <dbReference type="NCBI Taxonomy" id="3082113"/>
    <lineage>
        <taxon>Eukaryota</taxon>
        <taxon>Metazoa</taxon>
        <taxon>Chordata</taxon>
        <taxon>Craniata</taxon>
        <taxon>Vertebrata</taxon>
        <taxon>Euteleostomi</taxon>
        <taxon>Mammalia</taxon>
        <taxon>Eutheria</taxon>
        <taxon>Laurasiatheria</taxon>
        <taxon>Artiodactyla</taxon>
        <taxon>Ruminantia</taxon>
        <taxon>Pecora</taxon>
        <taxon>Cervidae</taxon>
        <taxon>Odocoileinae</taxon>
        <taxon>Rangifer</taxon>
    </lineage>
</organism>
<evidence type="ECO:0000313" key="1">
    <source>
        <dbReference type="EMBL" id="CAN0148012.1"/>
    </source>
</evidence>
<proteinExistence type="predicted"/>
<dbReference type="Proteomes" id="UP001162501">
    <property type="component" value="Chromosome 21"/>
</dbReference>
<reference evidence="1" key="1">
    <citation type="submission" date="2023-05" db="EMBL/GenBank/DDBJ databases">
        <authorList>
            <consortium name="ELIXIR-Norway"/>
        </authorList>
    </citation>
    <scope>NUCLEOTIDE SEQUENCE</scope>
</reference>
<sequence length="107" mass="11325">MCAPVYVTLWERGWGGISHCGGWSGGLALAAPAAPVLNTVVVPGIGTHDRIHGNTHSTEDLWEQDQSVVGILNSWTDLEHTIGSSPGDLSSSSYLVVCPLHEVAFQC</sequence>
<name>A0AC59Z192_RANTA</name>
<accession>A0AC59Z192</accession>
<evidence type="ECO:0000313" key="2">
    <source>
        <dbReference type="Proteomes" id="UP001162501"/>
    </source>
</evidence>
<protein>
    <submittedName>
        <fullName evidence="1">Uncharacterized protein</fullName>
    </submittedName>
</protein>
<gene>
    <name evidence="1" type="ORF">MRATA1EN22A_LOCUS12779</name>
</gene>
<dbReference type="EMBL" id="OX596105">
    <property type="protein sequence ID" value="CAN0148012.1"/>
    <property type="molecule type" value="Genomic_DNA"/>
</dbReference>